<comment type="subunit">
    <text evidence="10">Homopentamer.</text>
</comment>
<dbReference type="PANTHER" id="PTHR30266:SF2">
    <property type="entry name" value="LARGE-CONDUCTANCE MECHANOSENSITIVE CHANNEL"/>
    <property type="match status" value="1"/>
</dbReference>
<dbReference type="GO" id="GO:0008381">
    <property type="term" value="F:mechanosensitive monoatomic ion channel activity"/>
    <property type="evidence" value="ECO:0007669"/>
    <property type="project" value="UniProtKB-UniRule"/>
</dbReference>
<proteinExistence type="inferred from homology"/>
<dbReference type="InterPro" id="IPR001185">
    <property type="entry name" value="MS_channel"/>
</dbReference>
<dbReference type="Gene3D" id="1.10.1200.120">
    <property type="entry name" value="Large-conductance mechanosensitive channel, MscL, domain 1"/>
    <property type="match status" value="1"/>
</dbReference>
<evidence type="ECO:0000256" key="5">
    <source>
        <dbReference type="ARBA" id="ARBA00022692"/>
    </source>
</evidence>
<evidence type="ECO:0000313" key="11">
    <source>
        <dbReference type="EMBL" id="AUO18870.1"/>
    </source>
</evidence>
<dbReference type="PANTHER" id="PTHR30266">
    <property type="entry name" value="MECHANOSENSITIVE CHANNEL MSCL"/>
    <property type="match status" value="1"/>
</dbReference>
<name>A0A2K9P0W1_9FIRM</name>
<evidence type="ECO:0000256" key="2">
    <source>
        <dbReference type="ARBA" id="ARBA00007254"/>
    </source>
</evidence>
<keyword evidence="12" id="KW-1185">Reference proteome</keyword>
<protein>
    <recommendedName>
        <fullName evidence="10">Large-conductance mechanosensitive channel</fullName>
    </recommendedName>
</protein>
<keyword evidence="7 10" id="KW-0406">Ion transport</keyword>
<evidence type="ECO:0000256" key="10">
    <source>
        <dbReference type="HAMAP-Rule" id="MF_00115"/>
    </source>
</evidence>
<evidence type="ECO:0000313" key="12">
    <source>
        <dbReference type="Proteomes" id="UP000235589"/>
    </source>
</evidence>
<dbReference type="OrthoDB" id="9810350at2"/>
<dbReference type="InterPro" id="IPR019823">
    <property type="entry name" value="Mechanosensitive_channel_CS"/>
</dbReference>
<dbReference type="NCBIfam" id="TIGR00220">
    <property type="entry name" value="mscL"/>
    <property type="match status" value="1"/>
</dbReference>
<keyword evidence="8 10" id="KW-0472">Membrane</keyword>
<dbReference type="KEGG" id="mpec:B9O19_00687"/>
<dbReference type="PRINTS" id="PR01264">
    <property type="entry name" value="MECHCHANNEL"/>
</dbReference>
<comment type="subcellular location">
    <subcellularLocation>
        <location evidence="1 10">Cell membrane</location>
        <topology evidence="1 10">Multi-pass membrane protein</topology>
    </subcellularLocation>
</comment>
<dbReference type="GO" id="GO:0005886">
    <property type="term" value="C:plasma membrane"/>
    <property type="evidence" value="ECO:0007669"/>
    <property type="project" value="UniProtKB-SubCell"/>
</dbReference>
<dbReference type="EMBL" id="CP020991">
    <property type="protein sequence ID" value="AUO18870.1"/>
    <property type="molecule type" value="Genomic_DNA"/>
</dbReference>
<evidence type="ECO:0000256" key="1">
    <source>
        <dbReference type="ARBA" id="ARBA00004651"/>
    </source>
</evidence>
<dbReference type="PROSITE" id="PS01327">
    <property type="entry name" value="MSCL"/>
    <property type="match status" value="1"/>
</dbReference>
<dbReference type="InterPro" id="IPR037673">
    <property type="entry name" value="MSC/AndL"/>
</dbReference>
<sequence length="150" mass="16205">MKKIIGEFKEFIMRGNVLDLAVGVIIGGAFKTIVDSLTNDIISPILGLFGGLDFSSMVLSIGGVNLKYGSFITAIINFLIMAVVIFIFVKIVNSVISFGKKKPADEPVTTKVCPYCCTEIDINATKCPHCTSELIEIEPETLESGEPDVI</sequence>
<dbReference type="Proteomes" id="UP000235589">
    <property type="component" value="Chromosome"/>
</dbReference>
<gene>
    <name evidence="10 11" type="primary">mscL</name>
    <name evidence="11" type="ORF">B9O19_00687</name>
</gene>
<dbReference type="InterPro" id="IPR036019">
    <property type="entry name" value="MscL_channel"/>
</dbReference>
<dbReference type="HAMAP" id="MF_00115">
    <property type="entry name" value="MscL"/>
    <property type="match status" value="1"/>
</dbReference>
<evidence type="ECO:0000256" key="7">
    <source>
        <dbReference type="ARBA" id="ARBA00023065"/>
    </source>
</evidence>
<organism evidence="11 12">
    <name type="scientific">Monoglobus pectinilyticus</name>
    <dbReference type="NCBI Taxonomy" id="1981510"/>
    <lineage>
        <taxon>Bacteria</taxon>
        <taxon>Bacillati</taxon>
        <taxon>Bacillota</taxon>
        <taxon>Clostridia</taxon>
        <taxon>Monoglobales</taxon>
        <taxon>Monoglobaceae</taxon>
        <taxon>Monoglobus</taxon>
    </lineage>
</organism>
<feature type="transmembrane region" description="Helical" evidence="10">
    <location>
        <begin position="12"/>
        <end position="34"/>
    </location>
</feature>
<dbReference type="Pfam" id="PF01741">
    <property type="entry name" value="MscL"/>
    <property type="match status" value="1"/>
</dbReference>
<keyword evidence="3 10" id="KW-0813">Transport</keyword>
<evidence type="ECO:0000256" key="6">
    <source>
        <dbReference type="ARBA" id="ARBA00022989"/>
    </source>
</evidence>
<evidence type="ECO:0000256" key="3">
    <source>
        <dbReference type="ARBA" id="ARBA00022448"/>
    </source>
</evidence>
<evidence type="ECO:0000256" key="8">
    <source>
        <dbReference type="ARBA" id="ARBA00023136"/>
    </source>
</evidence>
<evidence type="ECO:0000256" key="9">
    <source>
        <dbReference type="ARBA" id="ARBA00023303"/>
    </source>
</evidence>
<comment type="similarity">
    <text evidence="2 10">Belongs to the MscL family.</text>
</comment>
<accession>A0A2K9P0W1</accession>
<comment type="function">
    <text evidence="10">Channel that opens in response to stretch forces in the membrane lipid bilayer. May participate in the regulation of osmotic pressure changes within the cell.</text>
</comment>
<keyword evidence="5 10" id="KW-0812">Transmembrane</keyword>
<feature type="transmembrane region" description="Helical" evidence="10">
    <location>
        <begin position="68"/>
        <end position="92"/>
    </location>
</feature>
<keyword evidence="6 10" id="KW-1133">Transmembrane helix</keyword>
<dbReference type="RefSeq" id="WP_102365123.1">
    <property type="nucleotide sequence ID" value="NZ_CP020991.1"/>
</dbReference>
<dbReference type="SUPFAM" id="SSF81330">
    <property type="entry name" value="Gated mechanosensitive channel"/>
    <property type="match status" value="1"/>
</dbReference>
<dbReference type="AlphaFoldDB" id="A0A2K9P0W1"/>
<evidence type="ECO:0000256" key="4">
    <source>
        <dbReference type="ARBA" id="ARBA00022475"/>
    </source>
</evidence>
<dbReference type="GeneID" id="98062113"/>
<keyword evidence="9 10" id="KW-0407">Ion channel</keyword>
<reference evidence="11 12" key="1">
    <citation type="submission" date="2017-04" db="EMBL/GenBank/DDBJ databases">
        <title>Monoglobus pectinilyticus 14 draft genome.</title>
        <authorList>
            <person name="Kim C."/>
            <person name="Rosendale D.I."/>
            <person name="Kelly W.J."/>
            <person name="Tannock G.W."/>
            <person name="Patchett M.L."/>
            <person name="Jordens J.Z."/>
        </authorList>
    </citation>
    <scope>NUCLEOTIDE SEQUENCE [LARGE SCALE GENOMIC DNA]</scope>
    <source>
        <strain evidence="11 12">14</strain>
    </source>
</reference>
<keyword evidence="4 10" id="KW-1003">Cell membrane</keyword>